<dbReference type="PRINTS" id="PR00507">
    <property type="entry name" value="N12N6MTFRASE"/>
</dbReference>
<dbReference type="Pfam" id="PF07669">
    <property type="entry name" value="Eco57I"/>
    <property type="match status" value="1"/>
</dbReference>
<dbReference type="InterPro" id="IPR011639">
    <property type="entry name" value="MethylTrfase_TaqI-like_dom"/>
</dbReference>
<dbReference type="SUPFAM" id="SSF53335">
    <property type="entry name" value="S-adenosyl-L-methionine-dependent methyltransferases"/>
    <property type="match status" value="1"/>
</dbReference>
<evidence type="ECO:0000256" key="1">
    <source>
        <dbReference type="ARBA" id="ARBA00011900"/>
    </source>
</evidence>
<dbReference type="InterPro" id="IPR002052">
    <property type="entry name" value="DNA_methylase_N6_adenine_CS"/>
</dbReference>
<dbReference type="InterPro" id="IPR029063">
    <property type="entry name" value="SAM-dependent_MTases_sf"/>
</dbReference>
<comment type="caution">
    <text evidence="8">The sequence shown here is derived from an EMBL/GenBank/DDBJ whole genome shotgun (WGS) entry which is preliminary data.</text>
</comment>
<dbReference type="InterPro" id="IPR050953">
    <property type="entry name" value="N4_N6_ade-DNA_methylase"/>
</dbReference>
<gene>
    <name evidence="8" type="ORF">FCK90_09280</name>
</gene>
<reference evidence="8 9" key="1">
    <citation type="submission" date="2019-05" db="EMBL/GenBank/DDBJ databases">
        <title>Kocuria coralli sp. nov., a novel actinobacterium isolated from coral reef seawater.</title>
        <authorList>
            <person name="Li J."/>
        </authorList>
    </citation>
    <scope>NUCLEOTIDE SEQUENCE [LARGE SCALE GENOMIC DNA]</scope>
    <source>
        <strain evidence="8 9">SCSIO 13007</strain>
    </source>
</reference>
<comment type="catalytic activity">
    <reaction evidence="5">
        <text>a 2'-deoxyadenosine in DNA + S-adenosyl-L-methionine = an N(6)-methyl-2'-deoxyadenosine in DNA + S-adenosyl-L-homocysteine + H(+)</text>
        <dbReference type="Rhea" id="RHEA:15197"/>
        <dbReference type="Rhea" id="RHEA-COMP:12418"/>
        <dbReference type="Rhea" id="RHEA-COMP:12419"/>
        <dbReference type="ChEBI" id="CHEBI:15378"/>
        <dbReference type="ChEBI" id="CHEBI:57856"/>
        <dbReference type="ChEBI" id="CHEBI:59789"/>
        <dbReference type="ChEBI" id="CHEBI:90615"/>
        <dbReference type="ChEBI" id="CHEBI:90616"/>
        <dbReference type="EC" id="2.1.1.72"/>
    </reaction>
</comment>
<sequence>MTEVLNSDQRRFLDAQTQRAREAAQRAAEDALRALAVNEPSRPRYLSDEQNKLRLALRDKARQLGDETARADAPLANLVHDVAYEQWHRLLFARFLEVNGLLRHPDYREIPLSLDDCGDLASDLGEPDAWAVAARFASEILPGVFRLTDPAVQVRFAAEHRSALERLLLDIPSEVFTTEDALGWVYQFWQTSEKKRVNESGVKIGGADLSPVTQLFTENYMVRFLLENSLGAWWAARHPASALLDGWEYLRRNEDGTPAAGSFSDWPDRAADVTVMDPCCGSGHFLVAMFGMLWRMRAEEEGLTPAEAQDAVLRDNLHGLELDPRCTQIAAFNVALEAWKQGGFRELPTPNIACSGVPVRAARSDWEGLAGADTEVRRALGSLHNAFQSADTLGSLVNPRQIDSEGGLFGRDLSIGLNWEQVSSVLTAALGRENQDRTVLGHAALDVLRSAELLSGRYHLVVTNPPFLGLEKQSPALESYTKANFDVAKRELALVMLMRSLQMLDVNGSFAMVLPSDWMHYRAGRQFRSRLLESHTLRFLALLGLNSFYTPLRVSPVLAIGDLRPPSGHDVGTLVVSSSALSEKPLALRASPVVRLRQSSWLASRDSRITLGSVEAVDQAATATIVGAFADARNGMSAGDGSRFEKYFWEIPRLDHRWEFLQHSPDGEGHYTGRKKIVLWESESGAMAELAESVKHLNHAAQNWRRGKPLWGRKGVAVSKIGAKTAIYLGDRFDSGSFAIVPNDPKNELALVAFAHSGNLRRELAKISPGFALSSPQTLLQLPFDLERWQLEAERLFPHGLPEPTTSDPTQWLFPGRPENSVHPLLVAVARLLGYRWHFQADDDLDDFIDGDGIASLQALPGESDLVTRLRELLAVAYGSEWSSATERRLVIEAGGKNGRLEDWLRDSFFAQHVKVFDNRPFLWHIWDGRKDGFSAIVNYHRLDRPTLEKLTFTVLGAWIDRQKHEARAERPGADARLAAAEELQRRLQLILGGEPPYDVYVRWKEMAEQPIGWEPDVDDGVRLNIRPFVIADVLRSKVNVHWRKDRGTNPDGSERHNDLHPTLEERRAARREAGDAK</sequence>
<dbReference type="GO" id="GO:0006304">
    <property type="term" value="P:DNA modification"/>
    <property type="evidence" value="ECO:0007669"/>
    <property type="project" value="InterPro"/>
</dbReference>
<organism evidence="8 9">
    <name type="scientific">Kocuria coralli</name>
    <dbReference type="NCBI Taxonomy" id="1461025"/>
    <lineage>
        <taxon>Bacteria</taxon>
        <taxon>Bacillati</taxon>
        <taxon>Actinomycetota</taxon>
        <taxon>Actinomycetes</taxon>
        <taxon>Micrococcales</taxon>
        <taxon>Micrococcaceae</taxon>
        <taxon>Kocuria</taxon>
    </lineage>
</organism>
<dbReference type="Gene3D" id="3.40.50.150">
    <property type="entry name" value="Vaccinia Virus protein VP39"/>
    <property type="match status" value="1"/>
</dbReference>
<protein>
    <recommendedName>
        <fullName evidence="1">site-specific DNA-methyltransferase (adenine-specific)</fullName>
        <ecNumber evidence="1">2.1.1.72</ecNumber>
    </recommendedName>
</protein>
<dbReference type="PANTHER" id="PTHR33841:SF1">
    <property type="entry name" value="DNA METHYLTRANSFERASE A"/>
    <property type="match status" value="1"/>
</dbReference>
<evidence type="ECO:0000256" key="5">
    <source>
        <dbReference type="ARBA" id="ARBA00047942"/>
    </source>
</evidence>
<name>A0A5J5KXE8_9MICC</name>
<dbReference type="PROSITE" id="PS00092">
    <property type="entry name" value="N6_MTASE"/>
    <property type="match status" value="1"/>
</dbReference>
<keyword evidence="9" id="KW-1185">Reference proteome</keyword>
<proteinExistence type="predicted"/>
<evidence type="ECO:0000256" key="3">
    <source>
        <dbReference type="ARBA" id="ARBA00022679"/>
    </source>
</evidence>
<evidence type="ECO:0000259" key="7">
    <source>
        <dbReference type="Pfam" id="PF07669"/>
    </source>
</evidence>
<evidence type="ECO:0000313" key="8">
    <source>
        <dbReference type="EMBL" id="KAA9394088.1"/>
    </source>
</evidence>
<feature type="domain" description="Type II methyltransferase M.TaqI-like" evidence="7">
    <location>
        <begin position="316"/>
        <end position="540"/>
    </location>
</feature>
<keyword evidence="2" id="KW-0489">Methyltransferase</keyword>
<dbReference type="Proteomes" id="UP000325957">
    <property type="component" value="Unassembled WGS sequence"/>
</dbReference>
<evidence type="ECO:0000256" key="6">
    <source>
        <dbReference type="SAM" id="MobiDB-lite"/>
    </source>
</evidence>
<dbReference type="GO" id="GO:0003676">
    <property type="term" value="F:nucleic acid binding"/>
    <property type="evidence" value="ECO:0007669"/>
    <property type="project" value="InterPro"/>
</dbReference>
<dbReference type="OrthoDB" id="4280289at2"/>
<keyword evidence="4" id="KW-0949">S-adenosyl-L-methionine</keyword>
<dbReference type="GO" id="GO:0032259">
    <property type="term" value="P:methylation"/>
    <property type="evidence" value="ECO:0007669"/>
    <property type="project" value="UniProtKB-KW"/>
</dbReference>
<dbReference type="EC" id="2.1.1.72" evidence="1"/>
<evidence type="ECO:0000256" key="2">
    <source>
        <dbReference type="ARBA" id="ARBA00022603"/>
    </source>
</evidence>
<feature type="region of interest" description="Disordered" evidence="6">
    <location>
        <begin position="1044"/>
        <end position="1078"/>
    </location>
</feature>
<dbReference type="AlphaFoldDB" id="A0A5J5KXE8"/>
<dbReference type="RefSeq" id="WP_158034017.1">
    <property type="nucleotide sequence ID" value="NZ_ML708618.1"/>
</dbReference>
<dbReference type="EMBL" id="SZWF01000010">
    <property type="protein sequence ID" value="KAA9394088.1"/>
    <property type="molecule type" value="Genomic_DNA"/>
</dbReference>
<feature type="compositionally biased region" description="Basic and acidic residues" evidence="6">
    <location>
        <begin position="1046"/>
        <end position="1078"/>
    </location>
</feature>
<keyword evidence="3" id="KW-0808">Transferase</keyword>
<evidence type="ECO:0000313" key="9">
    <source>
        <dbReference type="Proteomes" id="UP000325957"/>
    </source>
</evidence>
<evidence type="ECO:0000256" key="4">
    <source>
        <dbReference type="ARBA" id="ARBA00022691"/>
    </source>
</evidence>
<accession>A0A5J5KXE8</accession>
<dbReference type="PANTHER" id="PTHR33841">
    <property type="entry name" value="DNA METHYLTRANSFERASE YEEA-RELATED"/>
    <property type="match status" value="1"/>
</dbReference>
<dbReference type="GO" id="GO:0009007">
    <property type="term" value="F:site-specific DNA-methyltransferase (adenine-specific) activity"/>
    <property type="evidence" value="ECO:0007669"/>
    <property type="project" value="UniProtKB-EC"/>
</dbReference>